<evidence type="ECO:0000256" key="2">
    <source>
        <dbReference type="ARBA" id="ARBA00022741"/>
    </source>
</evidence>
<keyword evidence="5" id="KW-1185">Reference proteome</keyword>
<evidence type="ECO:0000313" key="5">
    <source>
        <dbReference type="Proteomes" id="UP000694680"/>
    </source>
</evidence>
<dbReference type="Proteomes" id="UP000694680">
    <property type="component" value="Chromosome 18"/>
</dbReference>
<dbReference type="InterPro" id="IPR027417">
    <property type="entry name" value="P-loop_NTPase"/>
</dbReference>
<protein>
    <recommendedName>
        <fullName evidence="3">AIG1-type G domain-containing protein</fullName>
    </recommendedName>
</protein>
<dbReference type="Gene3D" id="3.40.50.300">
    <property type="entry name" value="P-loop containing nucleotide triphosphate hydrolases"/>
    <property type="match status" value="1"/>
</dbReference>
<accession>A0A8C5DKH0</accession>
<evidence type="ECO:0000313" key="4">
    <source>
        <dbReference type="Ensembl" id="ENSGWIP00000004583.1"/>
    </source>
</evidence>
<dbReference type="InterPro" id="IPR006703">
    <property type="entry name" value="G_AIG1"/>
</dbReference>
<sequence length="96" mass="10519">MTTECCSHLPVNKKRKTLKVLVSYFLFSVSRRPPEWKMVVVGKTGSGKSSLGNTLFGEKWFDPDHTVKSVTTAVTSLIPNTGRTTTQKNTGATSTI</sequence>
<dbReference type="SUPFAM" id="SSF52540">
    <property type="entry name" value="P-loop containing nucleoside triphosphate hydrolases"/>
    <property type="match status" value="1"/>
</dbReference>
<keyword evidence="2" id="KW-0547">Nucleotide-binding</keyword>
<evidence type="ECO:0000256" key="1">
    <source>
        <dbReference type="ARBA" id="ARBA00008535"/>
    </source>
</evidence>
<proteinExistence type="inferred from homology"/>
<dbReference type="AlphaFoldDB" id="A0A8C5DKH0"/>
<organism evidence="4 5">
    <name type="scientific">Gouania willdenowi</name>
    <name type="common">Blunt-snouted clingfish</name>
    <name type="synonym">Lepadogaster willdenowi</name>
    <dbReference type="NCBI Taxonomy" id="441366"/>
    <lineage>
        <taxon>Eukaryota</taxon>
        <taxon>Metazoa</taxon>
        <taxon>Chordata</taxon>
        <taxon>Craniata</taxon>
        <taxon>Vertebrata</taxon>
        <taxon>Euteleostomi</taxon>
        <taxon>Actinopterygii</taxon>
        <taxon>Neopterygii</taxon>
        <taxon>Teleostei</taxon>
        <taxon>Neoteleostei</taxon>
        <taxon>Acanthomorphata</taxon>
        <taxon>Ovalentaria</taxon>
        <taxon>Blenniimorphae</taxon>
        <taxon>Blenniiformes</taxon>
        <taxon>Gobiesocoidei</taxon>
        <taxon>Gobiesocidae</taxon>
        <taxon>Gobiesocinae</taxon>
        <taxon>Gouania</taxon>
    </lineage>
</organism>
<dbReference type="Ensembl" id="ENSGWIT00000004913.1">
    <property type="protein sequence ID" value="ENSGWIP00000004583.1"/>
    <property type="gene ID" value="ENSGWIG00000002466.1"/>
</dbReference>
<reference evidence="4" key="2">
    <citation type="submission" date="2025-08" db="UniProtKB">
        <authorList>
            <consortium name="Ensembl"/>
        </authorList>
    </citation>
    <scope>IDENTIFICATION</scope>
</reference>
<dbReference type="GO" id="GO:0005525">
    <property type="term" value="F:GTP binding"/>
    <property type="evidence" value="ECO:0007669"/>
    <property type="project" value="InterPro"/>
</dbReference>
<name>A0A8C5DKH0_GOUWI</name>
<evidence type="ECO:0000259" key="3">
    <source>
        <dbReference type="Pfam" id="PF04548"/>
    </source>
</evidence>
<comment type="similarity">
    <text evidence="1">Belongs to the TRAFAC class TrmE-Era-EngA-EngB-Septin-like GTPase superfamily. AIG1/Toc34/Toc159-like paraseptin GTPase family. IAN subfamily.</text>
</comment>
<feature type="domain" description="AIG1-type G" evidence="3">
    <location>
        <begin position="37"/>
        <end position="75"/>
    </location>
</feature>
<reference evidence="4" key="3">
    <citation type="submission" date="2025-09" db="UniProtKB">
        <authorList>
            <consortium name="Ensembl"/>
        </authorList>
    </citation>
    <scope>IDENTIFICATION</scope>
</reference>
<dbReference type="Pfam" id="PF04548">
    <property type="entry name" value="AIG1"/>
    <property type="match status" value="1"/>
</dbReference>
<reference evidence="4" key="1">
    <citation type="submission" date="2020-06" db="EMBL/GenBank/DDBJ databases">
        <authorList>
            <consortium name="Wellcome Sanger Institute Data Sharing"/>
        </authorList>
    </citation>
    <scope>NUCLEOTIDE SEQUENCE [LARGE SCALE GENOMIC DNA]</scope>
</reference>